<evidence type="ECO:0000256" key="4">
    <source>
        <dbReference type="ARBA" id="ARBA00010617"/>
    </source>
</evidence>
<gene>
    <name evidence="16" type="ORF">PYX00_000111</name>
</gene>
<comment type="similarity">
    <text evidence="4 14">Belongs to the cytochrome P450 family.</text>
</comment>
<protein>
    <recommendedName>
        <fullName evidence="17">Cytochrome P450</fullName>
    </recommendedName>
</protein>
<feature type="transmembrane region" description="Helical" evidence="15">
    <location>
        <begin position="28"/>
        <end position="46"/>
    </location>
</feature>
<keyword evidence="8" id="KW-0492">Microsome</keyword>
<evidence type="ECO:0000256" key="11">
    <source>
        <dbReference type="ARBA" id="ARBA00023033"/>
    </source>
</evidence>
<evidence type="ECO:0000313" key="16">
    <source>
        <dbReference type="EMBL" id="KAL0278240.1"/>
    </source>
</evidence>
<accession>A0AAW2I7B0</accession>
<dbReference type="GO" id="GO:0004497">
    <property type="term" value="F:monooxygenase activity"/>
    <property type="evidence" value="ECO:0007669"/>
    <property type="project" value="UniProtKB-KW"/>
</dbReference>
<name>A0AAW2I7B0_9NEOP</name>
<dbReference type="GO" id="GO:0020037">
    <property type="term" value="F:heme binding"/>
    <property type="evidence" value="ECO:0007669"/>
    <property type="project" value="InterPro"/>
</dbReference>
<comment type="cofactor">
    <cofactor evidence="1 13">
        <name>heme</name>
        <dbReference type="ChEBI" id="CHEBI:30413"/>
    </cofactor>
</comment>
<dbReference type="FunFam" id="1.10.630.10:FF:000182">
    <property type="entry name" value="Cytochrome P450 3A4"/>
    <property type="match status" value="1"/>
</dbReference>
<evidence type="ECO:0000256" key="9">
    <source>
        <dbReference type="ARBA" id="ARBA00023002"/>
    </source>
</evidence>
<dbReference type="PROSITE" id="PS00086">
    <property type="entry name" value="CYTOCHROME_P450"/>
    <property type="match status" value="1"/>
</dbReference>
<dbReference type="GO" id="GO:0016705">
    <property type="term" value="F:oxidoreductase activity, acting on paired donors, with incorporation or reduction of molecular oxygen"/>
    <property type="evidence" value="ECO:0007669"/>
    <property type="project" value="InterPro"/>
</dbReference>
<evidence type="ECO:0000256" key="2">
    <source>
        <dbReference type="ARBA" id="ARBA00004174"/>
    </source>
</evidence>
<evidence type="ECO:0000256" key="10">
    <source>
        <dbReference type="ARBA" id="ARBA00023004"/>
    </source>
</evidence>
<dbReference type="PRINTS" id="PR00463">
    <property type="entry name" value="EP450I"/>
</dbReference>
<proteinExistence type="inferred from homology"/>
<evidence type="ECO:0000256" key="14">
    <source>
        <dbReference type="RuleBase" id="RU000461"/>
    </source>
</evidence>
<evidence type="ECO:0008006" key="17">
    <source>
        <dbReference type="Google" id="ProtNLM"/>
    </source>
</evidence>
<dbReference type="SUPFAM" id="SSF48264">
    <property type="entry name" value="Cytochrome P450"/>
    <property type="match status" value="1"/>
</dbReference>
<dbReference type="GO" id="GO:0005789">
    <property type="term" value="C:endoplasmic reticulum membrane"/>
    <property type="evidence" value="ECO:0007669"/>
    <property type="project" value="UniProtKB-SubCell"/>
</dbReference>
<evidence type="ECO:0000256" key="13">
    <source>
        <dbReference type="PIRSR" id="PIRSR602401-1"/>
    </source>
</evidence>
<dbReference type="PANTHER" id="PTHR24291">
    <property type="entry name" value="CYTOCHROME P450 FAMILY 4"/>
    <property type="match status" value="1"/>
</dbReference>
<keyword evidence="5 13" id="KW-0349">Heme</keyword>
<dbReference type="InterPro" id="IPR001128">
    <property type="entry name" value="Cyt_P450"/>
</dbReference>
<keyword evidence="15" id="KW-1133">Transmembrane helix</keyword>
<dbReference type="CDD" id="cd20628">
    <property type="entry name" value="CYP4"/>
    <property type="match status" value="1"/>
</dbReference>
<evidence type="ECO:0000256" key="3">
    <source>
        <dbReference type="ARBA" id="ARBA00004406"/>
    </source>
</evidence>
<evidence type="ECO:0000256" key="5">
    <source>
        <dbReference type="ARBA" id="ARBA00022617"/>
    </source>
</evidence>
<comment type="caution">
    <text evidence="16">The sequence shown here is derived from an EMBL/GenBank/DDBJ whole genome shotgun (WGS) entry which is preliminary data.</text>
</comment>
<evidence type="ECO:0000256" key="1">
    <source>
        <dbReference type="ARBA" id="ARBA00001971"/>
    </source>
</evidence>
<evidence type="ECO:0000256" key="8">
    <source>
        <dbReference type="ARBA" id="ARBA00022848"/>
    </source>
</evidence>
<dbReference type="Pfam" id="PF00067">
    <property type="entry name" value="p450"/>
    <property type="match status" value="1"/>
</dbReference>
<keyword evidence="11 14" id="KW-0503">Monooxygenase</keyword>
<dbReference type="EMBL" id="JARGDH010000001">
    <property type="protein sequence ID" value="KAL0278240.1"/>
    <property type="molecule type" value="Genomic_DNA"/>
</dbReference>
<comment type="subcellular location">
    <subcellularLocation>
        <location evidence="3">Endoplasmic reticulum membrane</location>
        <topology evidence="3">Peripheral membrane protein</topology>
    </subcellularLocation>
    <subcellularLocation>
        <location evidence="2">Microsome membrane</location>
        <topology evidence="2">Peripheral membrane protein</topology>
    </subcellularLocation>
</comment>
<dbReference type="Gene3D" id="1.10.630.10">
    <property type="entry name" value="Cytochrome P450"/>
    <property type="match status" value="1"/>
</dbReference>
<keyword evidence="7" id="KW-0256">Endoplasmic reticulum</keyword>
<evidence type="ECO:0000256" key="6">
    <source>
        <dbReference type="ARBA" id="ARBA00022723"/>
    </source>
</evidence>
<keyword evidence="6 13" id="KW-0479">Metal-binding</keyword>
<evidence type="ECO:0000256" key="12">
    <source>
        <dbReference type="ARBA" id="ARBA00023136"/>
    </source>
</evidence>
<sequence length="521" mass="60551">MSQDISADFAFSSRSHSQFTKWLTTGNTSVLLFTTVIGALIFRYYYSRRDFYRLAKKIHGPKPVPFIGNALEYLSLDHIKVLDYLLNLMSKYNGLAKVWLGNLLLVHISKPEDIELLLSSNKMIEKNVMYRFFDDILGQGLLNARGDIWRKHRKIIAPTFHPTLLKHFVKIFSQQSQVLVQVLERAADGKAFNVFPYIRNCSLDLITETALESHIEAQLRSVSPATKAAERLMNITYNRMFKIWLYNDFIFYKTKQGKEYRKLRDVVRQSMEPLMDVKRKELSSTNDVVSEMENTKRKSFFRQLVTLNESGENFNEQELRDEVTTMIITGYETTAATISFVLVMLGIYQDVQDKVYEEVVAMQDMLKGRELEAEDLVRFEYMDRVIKETLRLYPVGPVIFREASSDLKLTTCTIPKGASIAVVILSTHRDPSIWNEPNKFNPDNFLPENVEKRHPYAYIPFSAGPRNCIGKKYAYLSMRVMIYHILSKYRIFCDKKIEDLRLKSEVTLKMSGGFNIRLEPR</sequence>
<dbReference type="AlphaFoldDB" id="A0AAW2I7B0"/>
<dbReference type="InterPro" id="IPR050196">
    <property type="entry name" value="Cytochrome_P450_Monoox"/>
</dbReference>
<dbReference type="InterPro" id="IPR002401">
    <property type="entry name" value="Cyt_P450_E_grp-I"/>
</dbReference>
<reference evidence="16" key="1">
    <citation type="journal article" date="2024" name="Gigascience">
        <title>Chromosome-level genome of the poultry shaft louse Menopon gallinae provides insight into the host-switching and adaptive evolution of parasitic lice.</title>
        <authorList>
            <person name="Xu Y."/>
            <person name="Ma L."/>
            <person name="Liu S."/>
            <person name="Liang Y."/>
            <person name="Liu Q."/>
            <person name="He Z."/>
            <person name="Tian L."/>
            <person name="Duan Y."/>
            <person name="Cai W."/>
            <person name="Li H."/>
            <person name="Song F."/>
        </authorList>
    </citation>
    <scope>NUCLEOTIDE SEQUENCE</scope>
    <source>
        <strain evidence="16">Cailab_2023a</strain>
    </source>
</reference>
<feature type="binding site" description="axial binding residue" evidence="13">
    <location>
        <position position="468"/>
    </location>
    <ligand>
        <name>heme</name>
        <dbReference type="ChEBI" id="CHEBI:30413"/>
    </ligand>
    <ligandPart>
        <name>Fe</name>
        <dbReference type="ChEBI" id="CHEBI:18248"/>
    </ligandPart>
</feature>
<evidence type="ECO:0000256" key="15">
    <source>
        <dbReference type="SAM" id="Phobius"/>
    </source>
</evidence>
<dbReference type="PANTHER" id="PTHR24291:SF189">
    <property type="entry name" value="CYTOCHROME P450 4C3-RELATED"/>
    <property type="match status" value="1"/>
</dbReference>
<keyword evidence="10 13" id="KW-0408">Iron</keyword>
<keyword evidence="9 14" id="KW-0560">Oxidoreductase</keyword>
<dbReference type="GO" id="GO:0005506">
    <property type="term" value="F:iron ion binding"/>
    <property type="evidence" value="ECO:0007669"/>
    <property type="project" value="InterPro"/>
</dbReference>
<keyword evidence="12 15" id="KW-0472">Membrane</keyword>
<evidence type="ECO:0000256" key="7">
    <source>
        <dbReference type="ARBA" id="ARBA00022824"/>
    </source>
</evidence>
<dbReference type="PRINTS" id="PR00385">
    <property type="entry name" value="P450"/>
</dbReference>
<keyword evidence="15" id="KW-0812">Transmembrane</keyword>
<organism evidence="16">
    <name type="scientific">Menopon gallinae</name>
    <name type="common">poultry shaft louse</name>
    <dbReference type="NCBI Taxonomy" id="328185"/>
    <lineage>
        <taxon>Eukaryota</taxon>
        <taxon>Metazoa</taxon>
        <taxon>Ecdysozoa</taxon>
        <taxon>Arthropoda</taxon>
        <taxon>Hexapoda</taxon>
        <taxon>Insecta</taxon>
        <taxon>Pterygota</taxon>
        <taxon>Neoptera</taxon>
        <taxon>Paraneoptera</taxon>
        <taxon>Psocodea</taxon>
        <taxon>Troctomorpha</taxon>
        <taxon>Phthiraptera</taxon>
        <taxon>Amblycera</taxon>
        <taxon>Menoponidae</taxon>
        <taxon>Menopon</taxon>
    </lineage>
</organism>
<dbReference type="InterPro" id="IPR036396">
    <property type="entry name" value="Cyt_P450_sf"/>
</dbReference>
<dbReference type="InterPro" id="IPR017972">
    <property type="entry name" value="Cyt_P450_CS"/>
</dbReference>